<dbReference type="NCBIfam" id="TIGR01646">
    <property type="entry name" value="vgr_GE"/>
    <property type="match status" value="1"/>
</dbReference>
<feature type="domain" description="Putative type VI secretion system Rhs element associated Vgr" evidence="5">
    <location>
        <begin position="523"/>
        <end position="627"/>
    </location>
</feature>
<comment type="similarity">
    <text evidence="1">Belongs to the VgrG protein family.</text>
</comment>
<dbReference type="Pfam" id="PF05954">
    <property type="entry name" value="Phage_GPD"/>
    <property type="match status" value="1"/>
</dbReference>
<dbReference type="InterPro" id="IPR017847">
    <property type="entry name" value="T6SS_RhsGE_Vgr_subset"/>
</dbReference>
<proteinExistence type="inferred from homology"/>
<evidence type="ECO:0000313" key="7">
    <source>
        <dbReference type="Proteomes" id="UP000253104"/>
    </source>
</evidence>
<feature type="compositionally biased region" description="Gly residues" evidence="2">
    <location>
        <begin position="657"/>
        <end position="670"/>
    </location>
</feature>
<feature type="domain" description="Gp5/Type VI secretion system Vgr protein OB-fold" evidence="3">
    <location>
        <begin position="435"/>
        <end position="500"/>
    </location>
</feature>
<evidence type="ECO:0000313" key="6">
    <source>
        <dbReference type="EMBL" id="AXF19424.1"/>
    </source>
</evidence>
<feature type="domain" description="DUF2345" evidence="4">
    <location>
        <begin position="669"/>
        <end position="817"/>
    </location>
</feature>
<feature type="region of interest" description="Disordered" evidence="2">
    <location>
        <begin position="651"/>
        <end position="670"/>
    </location>
</feature>
<dbReference type="InterPro" id="IPR037026">
    <property type="entry name" value="Vgr_OB-fold_dom_sf"/>
</dbReference>
<dbReference type="InterPro" id="IPR006531">
    <property type="entry name" value="Gp5/Vgr_OB"/>
</dbReference>
<dbReference type="Gene3D" id="2.30.110.50">
    <property type="match status" value="1"/>
</dbReference>
<dbReference type="InterPro" id="IPR006533">
    <property type="entry name" value="T6SS_Vgr_RhsGE"/>
</dbReference>
<sequence length="941" mass="102828">MGAQDLIALMSSGLLQSDRIVKLDTPAGLNVLLPHIVVGTARLGGNFEIAIDVVSLQDSIELKSLIAQPVTLWTQQSDKTYRPRHGYVHTVRRLGADGRLASLQLIFSSWLHFLKFRKDARIFQDQTVEAILETVFQGHPQAVGAYRIEVSKPSPVRSFCVQYEDDWTFVHRLMESEGWFYYFEHADDGKSHTLVVTDNLYSLKSLKPEQLRFYRAGVTRQPDALVHWSGTRTLQSTSHSTSTFDYKNPEARKKTSFPTVANQGDLPKQAEVYEYTGPYTYLEDDRGDQLTKLKLEEWESRAKRFYGVGSAPSIDVAHWFSLLDHPEHDRDSADDRMFVVVETNWYIRNNLPVGESRLHPHSLDARLAEVRDAHEESASAFTVKDAMGSEGFFLVEVEAQRQKVPFRSPFEHQKPVMHLQTATVVGPGNEEVYTDSLNRILVRMHWDRRDGVGATCWVRVAYSDTGGGYGSVHVPRIGEEVTIDWVGGDCDRPLATGRVYNGATQPRWHTNGILSGFSSKEYGGGGGYNQLVMDDATGQNRLQLFSSQGSSMLHLGYLIAQNGNIRGNYLGNGFDLRTDAYGAIRANRGLFLTTFPGTGAATQQLEVQQAQQQLAGAHNLLESLSDVSTQHQAESLKAGHDALKALTDATTDNVQGQGQGNGGRTAGGGTGSANAFKKPILLAASPAGIALSTQQSVHLGADEQVNLVSGQSTHIAAGKSLLASVAERVSLFVQNAGMKLFAAKGKVEIQAQSDNIEITAQKTVKVLSATDKVEVAASQGVLLTSGGAYIRIQGGNIEIHAPGKIDIKGAQHAFAGPTSAPYDLPALPKGDLHNKLELNLTDDKLKAVPQAPYKVVFENGTTLTGKLDGSGHAVLRDVPDGTAKVFFGEDARPFNPQPVPAPKELAQTDVLKELHAAGHEGITDENLYRLFNKFSGRPDVK</sequence>
<evidence type="ECO:0000259" key="5">
    <source>
        <dbReference type="Pfam" id="PF13296"/>
    </source>
</evidence>
<dbReference type="Gene3D" id="2.40.50.230">
    <property type="entry name" value="Gp5 N-terminal domain"/>
    <property type="match status" value="1"/>
</dbReference>
<dbReference type="SUPFAM" id="SSF69255">
    <property type="entry name" value="gp5 N-terminal domain-like"/>
    <property type="match status" value="1"/>
</dbReference>
<dbReference type="SUPFAM" id="SSF69349">
    <property type="entry name" value="Phage fibre proteins"/>
    <property type="match status" value="1"/>
</dbReference>
<dbReference type="EMBL" id="CP024902">
    <property type="protein sequence ID" value="AXF19424.1"/>
    <property type="molecule type" value="Genomic_DNA"/>
</dbReference>
<protein>
    <submittedName>
        <fullName evidence="6">Type VI secretion system tip protein VgrG</fullName>
    </submittedName>
</protein>
<dbReference type="RefSeq" id="WP_114175824.1">
    <property type="nucleotide sequence ID" value="NZ_CP024902.1"/>
</dbReference>
<dbReference type="Gene3D" id="4.10.220.110">
    <property type="match status" value="1"/>
</dbReference>
<evidence type="ECO:0000256" key="2">
    <source>
        <dbReference type="SAM" id="MobiDB-lite"/>
    </source>
</evidence>
<dbReference type="SUPFAM" id="SSF69279">
    <property type="entry name" value="Phage tail proteins"/>
    <property type="match status" value="2"/>
</dbReference>
<evidence type="ECO:0000256" key="1">
    <source>
        <dbReference type="ARBA" id="ARBA00005558"/>
    </source>
</evidence>
<dbReference type="Pfam" id="PF04717">
    <property type="entry name" value="Phage_base_V"/>
    <property type="match status" value="1"/>
</dbReference>
<dbReference type="Proteomes" id="UP000253104">
    <property type="component" value="Chromosome mHSR5_A"/>
</dbReference>
<dbReference type="InterPro" id="IPR018769">
    <property type="entry name" value="VgrG2_DUF2345"/>
</dbReference>
<evidence type="ECO:0000259" key="3">
    <source>
        <dbReference type="Pfam" id="PF04717"/>
    </source>
</evidence>
<dbReference type="Gene3D" id="3.55.50.10">
    <property type="entry name" value="Baseplate protein-like domains"/>
    <property type="match status" value="1"/>
</dbReference>
<name>A0A2Z5MRI7_BURPY</name>
<dbReference type="AlphaFoldDB" id="A0A2Z5MRI7"/>
<organism evidence="6 7">
    <name type="scientific">Burkholderia pyrrocinia</name>
    <name type="common">Pseudomonas pyrrocinia</name>
    <dbReference type="NCBI Taxonomy" id="60550"/>
    <lineage>
        <taxon>Bacteria</taxon>
        <taxon>Pseudomonadati</taxon>
        <taxon>Pseudomonadota</taxon>
        <taxon>Betaproteobacteria</taxon>
        <taxon>Burkholderiales</taxon>
        <taxon>Burkholderiaceae</taxon>
        <taxon>Burkholderia</taxon>
        <taxon>Burkholderia cepacia complex</taxon>
    </lineage>
</organism>
<dbReference type="Pfam" id="PF13296">
    <property type="entry name" value="T6SS_Vgr"/>
    <property type="match status" value="1"/>
</dbReference>
<dbReference type="InterPro" id="IPR028244">
    <property type="entry name" value="T6SS_Rhs_Vgr_dom"/>
</dbReference>
<accession>A0A2Z5MRI7</accession>
<dbReference type="Pfam" id="PF10106">
    <property type="entry name" value="DUF2345"/>
    <property type="match status" value="1"/>
</dbReference>
<dbReference type="NCBIfam" id="TIGR03361">
    <property type="entry name" value="VI_Rhs_Vgr"/>
    <property type="match status" value="1"/>
</dbReference>
<gene>
    <name evidence="6" type="ORF">CUJ89_02115</name>
</gene>
<dbReference type="OrthoDB" id="1907165at2"/>
<reference evidence="6 7" key="1">
    <citation type="journal article" date="2018" name="ISME J.">
        <title>Involvement of Burkholderiaceae and sulfurous volatiles in disease-suppressive soils.</title>
        <authorList>
            <person name="Carrion V.J."/>
            <person name="Cordovez V."/>
            <person name="Tyc O."/>
            <person name="Etalo D.W."/>
            <person name="de Bruijn I."/>
            <person name="de Jager V.C."/>
            <person name="Medema M.H."/>
            <person name="Eberl L."/>
            <person name="Raaijmakers J.M."/>
        </authorList>
    </citation>
    <scope>NUCLEOTIDE SEQUENCE [LARGE SCALE GENOMIC DNA]</scope>
    <source>
        <strain evidence="7">mHSR5</strain>
    </source>
</reference>
<evidence type="ECO:0000259" key="4">
    <source>
        <dbReference type="Pfam" id="PF10106"/>
    </source>
</evidence>